<name>A0AAU0UMN7_9FIRM</name>
<dbReference type="PANTHER" id="PTHR40257">
    <property type="match status" value="1"/>
</dbReference>
<dbReference type="RefSeq" id="WP_366921804.1">
    <property type="nucleotide sequence ID" value="NZ_CP121694.1"/>
</dbReference>
<dbReference type="Proteomes" id="UP001329915">
    <property type="component" value="Chromosome"/>
</dbReference>
<keyword evidence="3" id="KW-1185">Reference proteome</keyword>
<reference evidence="2 3" key="1">
    <citation type="submission" date="2023-04" db="EMBL/GenBank/DDBJ databases">
        <authorList>
            <person name="Hsu D."/>
        </authorList>
    </citation>
    <scope>NUCLEOTIDE SEQUENCE [LARGE SCALE GENOMIC DNA]</scope>
    <source>
        <strain evidence="2 3">MK1</strain>
    </source>
</reference>
<evidence type="ECO:0000313" key="2">
    <source>
        <dbReference type="EMBL" id="WRO22391.1"/>
    </source>
</evidence>
<gene>
    <name evidence="2" type="ORF">MFMK1_002220</name>
</gene>
<dbReference type="InterPro" id="IPR011008">
    <property type="entry name" value="Dimeric_a/b-barrel"/>
</dbReference>
<evidence type="ECO:0000313" key="3">
    <source>
        <dbReference type="Proteomes" id="UP001329915"/>
    </source>
</evidence>
<dbReference type="InterPro" id="IPR010753">
    <property type="entry name" value="DUF1330"/>
</dbReference>
<dbReference type="KEGG" id="dbc:MFMK1_002220"/>
<dbReference type="EMBL" id="CP121694">
    <property type="protein sequence ID" value="WRO22391.1"/>
    <property type="molecule type" value="Genomic_DNA"/>
</dbReference>
<dbReference type="Pfam" id="PF07045">
    <property type="entry name" value="DUF1330"/>
    <property type="match status" value="1"/>
</dbReference>
<feature type="domain" description="DUF1330" evidence="1">
    <location>
        <begin position="37"/>
        <end position="113"/>
    </location>
</feature>
<dbReference type="PANTHER" id="PTHR40257:SF1">
    <property type="entry name" value="DUF1330 DOMAIN-CONTAINING PROTEIN"/>
    <property type="match status" value="1"/>
</dbReference>
<proteinExistence type="predicted"/>
<sequence length="124" mass="14394">MGKLDINDKDYKEFKDNPNEEPVVMLNLLKFKDDGGEEAYARYAAVVTKMITDLGGRIIFAGQTHELLTGEDRWDSVLLVEYPSRKDFLNMIRSEEYKRAHVHRQEALERAVLYATQGMDLRKI</sequence>
<accession>A0AAU0UMN7</accession>
<evidence type="ECO:0000259" key="1">
    <source>
        <dbReference type="Pfam" id="PF07045"/>
    </source>
</evidence>
<organism evidence="2 3">
    <name type="scientific">Metallumcola ferriviriculae</name>
    <dbReference type="NCBI Taxonomy" id="3039180"/>
    <lineage>
        <taxon>Bacteria</taxon>
        <taxon>Bacillati</taxon>
        <taxon>Bacillota</taxon>
        <taxon>Clostridia</taxon>
        <taxon>Neomoorellales</taxon>
        <taxon>Desulfitibacteraceae</taxon>
        <taxon>Metallumcola</taxon>
    </lineage>
</organism>
<protein>
    <submittedName>
        <fullName evidence="2">DUF1330 domain-containing protein</fullName>
    </submittedName>
</protein>
<dbReference type="AlphaFoldDB" id="A0AAU0UMN7"/>
<dbReference type="Gene3D" id="3.30.70.100">
    <property type="match status" value="1"/>
</dbReference>
<dbReference type="SUPFAM" id="SSF54909">
    <property type="entry name" value="Dimeric alpha+beta barrel"/>
    <property type="match status" value="1"/>
</dbReference>